<evidence type="ECO:0000313" key="2">
    <source>
        <dbReference type="EMBL" id="OMP10616.1"/>
    </source>
</evidence>
<organism evidence="2 3">
    <name type="scientific">Corchorus olitorius</name>
    <dbReference type="NCBI Taxonomy" id="93759"/>
    <lineage>
        <taxon>Eukaryota</taxon>
        <taxon>Viridiplantae</taxon>
        <taxon>Streptophyta</taxon>
        <taxon>Embryophyta</taxon>
        <taxon>Tracheophyta</taxon>
        <taxon>Spermatophyta</taxon>
        <taxon>Magnoliopsida</taxon>
        <taxon>eudicotyledons</taxon>
        <taxon>Gunneridae</taxon>
        <taxon>Pentapetalae</taxon>
        <taxon>rosids</taxon>
        <taxon>malvids</taxon>
        <taxon>Malvales</taxon>
        <taxon>Malvaceae</taxon>
        <taxon>Grewioideae</taxon>
        <taxon>Apeibeae</taxon>
        <taxon>Corchorus</taxon>
    </lineage>
</organism>
<name>A0A1R3KU76_9ROSI</name>
<protein>
    <submittedName>
        <fullName evidence="2">Uncharacterized protein</fullName>
    </submittedName>
</protein>
<accession>A0A1R3KU76</accession>
<gene>
    <name evidence="2" type="ORF">COLO4_04396</name>
    <name evidence="1" type="ORF">COLO4_04397</name>
</gene>
<dbReference type="EMBL" id="AWUE01011445">
    <property type="protein sequence ID" value="OMP10616.1"/>
    <property type="molecule type" value="Genomic_DNA"/>
</dbReference>
<evidence type="ECO:0000313" key="1">
    <source>
        <dbReference type="EMBL" id="OMP10615.1"/>
    </source>
</evidence>
<keyword evidence="3" id="KW-1185">Reference proteome</keyword>
<sequence>MASNWKPSATSLLCSLRISHACCLSHLAFKILLNSNI</sequence>
<comment type="caution">
    <text evidence="2">The sequence shown here is derived from an EMBL/GenBank/DDBJ whole genome shotgun (WGS) entry which is preliminary data.</text>
</comment>
<reference evidence="2" key="3">
    <citation type="journal article" date="2017" name="Nat. Plants">
        <title>Comparative genomics of two jute species and insight into fibre biogenesis.</title>
        <authorList>
            <person name="Islam M.S."/>
            <person name="Saito J.A."/>
            <person name="Emdad E.M."/>
            <person name="Ahmed B."/>
            <person name="Islam M.M."/>
            <person name="Halim A."/>
            <person name="Hossen Q.M."/>
            <person name="Hossain M.Z."/>
            <person name="Ahmed R."/>
            <person name="Hossain M.S."/>
            <person name="Kabir S.M."/>
            <person name="Khan M.S."/>
            <person name="Khan M.M."/>
            <person name="Hasan R."/>
            <person name="Aktar N."/>
            <person name="Honi U."/>
            <person name="Islam R."/>
            <person name="Rashid M.M."/>
            <person name="Wan X."/>
            <person name="Hou S."/>
            <person name="Haque T."/>
            <person name="Azam M.S."/>
            <person name="Moosa M.M."/>
            <person name="Elias S.M."/>
            <person name="Hasan A.M."/>
            <person name="Mahmood N."/>
            <person name="Shafiuddin M."/>
            <person name="Shahid S."/>
            <person name="Shommu N.S."/>
            <person name="Jahan S."/>
            <person name="Roy S."/>
            <person name="Chowdhury A."/>
            <person name="Akhand A.I."/>
            <person name="Nisho G.M."/>
            <person name="Uddin K.S."/>
            <person name="Rabeya T."/>
            <person name="Hoque S.M."/>
            <person name="Snigdha A.R."/>
            <person name="Mortoza S."/>
            <person name="Matin S.A."/>
            <person name="Islam M.K."/>
            <person name="Lashkar M.Z."/>
            <person name="Zaman M."/>
            <person name="Yuryev A."/>
            <person name="Uddin M.K."/>
            <person name="Rahman M.S."/>
            <person name="Haque M.S."/>
            <person name="Alam M.M."/>
            <person name="Khan H."/>
            <person name="Alam M."/>
        </authorList>
    </citation>
    <scope>NUCLEOTIDE SEQUENCE</scope>
    <source>
        <tissue evidence="2">Whole seedlings</tissue>
    </source>
</reference>
<proteinExistence type="predicted"/>
<evidence type="ECO:0000313" key="3">
    <source>
        <dbReference type="Proteomes" id="UP000187203"/>
    </source>
</evidence>
<reference evidence="3" key="1">
    <citation type="submission" date="2013-09" db="EMBL/GenBank/DDBJ databases">
        <title>Corchorus olitorius genome sequencing.</title>
        <authorList>
            <person name="Alam M."/>
            <person name="Haque M.S."/>
            <person name="Islam M.S."/>
            <person name="Emdad E.M."/>
            <person name="Islam M.M."/>
            <person name="Ahmed B."/>
            <person name="Halim A."/>
            <person name="Hossen Q.M.M."/>
            <person name="Hossain M.Z."/>
            <person name="Ahmed R."/>
            <person name="Khan M.M."/>
            <person name="Islam R."/>
            <person name="Rashid M.M."/>
            <person name="Khan S.A."/>
            <person name="Rahman M.S."/>
            <person name="Alam M."/>
            <person name="Yahiya A.S."/>
            <person name="Khan M.S."/>
            <person name="Azam M.S."/>
            <person name="Haque T."/>
            <person name="Lashkar M.Z.H."/>
            <person name="Akhand A.I."/>
            <person name="Morshed G."/>
            <person name="Roy S."/>
            <person name="Uddin K.S."/>
            <person name="Rabeya T."/>
            <person name="Hossain A.S."/>
            <person name="Chowdhury A."/>
            <person name="Snigdha A.R."/>
            <person name="Mortoza M.S."/>
            <person name="Matin S.A."/>
            <person name="Hoque S.M.E."/>
            <person name="Islam M.K."/>
            <person name="Roy D.K."/>
            <person name="Haider R."/>
            <person name="Moosa M.M."/>
            <person name="Elias S.M."/>
            <person name="Hasan A.M."/>
            <person name="Jahan S."/>
            <person name="Shafiuddin M."/>
            <person name="Mahmood N."/>
            <person name="Shommy N.S."/>
        </authorList>
    </citation>
    <scope>NUCLEOTIDE SEQUENCE [LARGE SCALE GENOMIC DNA]</scope>
    <source>
        <strain evidence="3">cv. O-4</strain>
    </source>
</reference>
<dbReference type="AlphaFoldDB" id="A0A1R3KU76"/>
<dbReference type="EMBL" id="AWUE01011446">
    <property type="protein sequence ID" value="OMP10615.1"/>
    <property type="molecule type" value="Genomic_DNA"/>
</dbReference>
<dbReference type="Proteomes" id="UP000187203">
    <property type="component" value="Unassembled WGS sequence"/>
</dbReference>
<reference evidence="2" key="2">
    <citation type="submission" date="2013-09" db="EMBL/GenBank/DDBJ databases">
        <authorList>
            <person name="Alam M."/>
            <person name="Haque M.S."/>
            <person name="Islam M.S."/>
            <person name="Emdad E.M."/>
            <person name="Islam M.M."/>
            <person name="Ahmed B."/>
            <person name="Halim A."/>
            <person name="Hossen Q.M.M."/>
            <person name="Hossain M.Z."/>
            <person name="Ahmed R."/>
            <person name="Khan M.M."/>
            <person name="Islam R."/>
            <person name="Rashid M.M."/>
            <person name="Khan S.A."/>
            <person name="Rahman M.S."/>
            <person name="Alam M."/>
            <person name="Yahiya A.S."/>
            <person name="Khan M.S."/>
            <person name="Azam M.S."/>
            <person name="Haque T."/>
            <person name="Lashkar M.Z.H."/>
            <person name="Akhand A.I."/>
            <person name="Morshed G."/>
            <person name="Roy S."/>
            <person name="Uddin K.S."/>
            <person name="Rabeya T."/>
            <person name="Hossain A.S."/>
            <person name="Chowdhury A."/>
            <person name="Snigdha A.R."/>
            <person name="Mortoza M.S."/>
            <person name="Matin S.A."/>
            <person name="Hoque S.M.E."/>
            <person name="Islam M.K."/>
            <person name="Roy D.K."/>
            <person name="Haider R."/>
            <person name="Moosa M.M."/>
            <person name="Elias S.M."/>
            <person name="Hasan A.M."/>
            <person name="Jahan S."/>
            <person name="Shafiuddin M."/>
            <person name="Mahmood N."/>
            <person name="Shommy N.S."/>
        </authorList>
    </citation>
    <scope>NUCLEOTIDE SEQUENCE</scope>
    <source>
        <tissue evidence="2">Whole seedlings</tissue>
    </source>
</reference>